<evidence type="ECO:0000313" key="2">
    <source>
        <dbReference type="EMBL" id="KFM61972.1"/>
    </source>
</evidence>
<name>A0A087TA33_STEMI</name>
<reference evidence="2 3" key="1">
    <citation type="submission" date="2013-11" db="EMBL/GenBank/DDBJ databases">
        <title>Genome sequencing of Stegodyphus mimosarum.</title>
        <authorList>
            <person name="Bechsgaard J."/>
        </authorList>
    </citation>
    <scope>NUCLEOTIDE SEQUENCE [LARGE SCALE GENOMIC DNA]</scope>
</reference>
<evidence type="ECO:0000313" key="3">
    <source>
        <dbReference type="Proteomes" id="UP000054359"/>
    </source>
</evidence>
<keyword evidence="1" id="KW-0732">Signal</keyword>
<dbReference type="AlphaFoldDB" id="A0A087TA33"/>
<dbReference type="EMBL" id="KK114246">
    <property type="protein sequence ID" value="KFM61972.1"/>
    <property type="molecule type" value="Genomic_DNA"/>
</dbReference>
<gene>
    <name evidence="2" type="ORF">X975_16224</name>
</gene>
<feature type="signal peptide" evidence="1">
    <location>
        <begin position="1"/>
        <end position="18"/>
    </location>
</feature>
<proteinExistence type="predicted"/>
<organism evidence="2 3">
    <name type="scientific">Stegodyphus mimosarum</name>
    <name type="common">African social velvet spider</name>
    <dbReference type="NCBI Taxonomy" id="407821"/>
    <lineage>
        <taxon>Eukaryota</taxon>
        <taxon>Metazoa</taxon>
        <taxon>Ecdysozoa</taxon>
        <taxon>Arthropoda</taxon>
        <taxon>Chelicerata</taxon>
        <taxon>Arachnida</taxon>
        <taxon>Araneae</taxon>
        <taxon>Araneomorphae</taxon>
        <taxon>Entelegynae</taxon>
        <taxon>Eresoidea</taxon>
        <taxon>Eresidae</taxon>
        <taxon>Stegodyphus</taxon>
    </lineage>
</organism>
<sequence>MMNVVLVLAVLFLGPVLGSEIHLKTVLAVTRCRAACLDKFIHLIRTEDNCHKERDCFMCWETCKMLNENFKIWGPMCSVPDICFPGCQSACNSITQNNDTNNNISMPLELKSVCEPQTDRVTLEWMSEELESNGTILYVSLLRNSNEEWHQIALTTSHIVHMKRNMLEKETRIRLLAANATHQLCDTETTFLNSLIVAPDSKIPVALERTSWKLHLESMEQSDTSAGILARITWPRVLNDNGNIPYEVSWNVIDDSMEITGH</sequence>
<accession>A0A087TA33</accession>
<feature type="non-terminal residue" evidence="2">
    <location>
        <position position="262"/>
    </location>
</feature>
<dbReference type="OMA" id="CSVPDIC"/>
<protein>
    <submittedName>
        <fullName evidence="2">Uncharacterized protein</fullName>
    </submittedName>
</protein>
<dbReference type="Proteomes" id="UP000054359">
    <property type="component" value="Unassembled WGS sequence"/>
</dbReference>
<evidence type="ECO:0000256" key="1">
    <source>
        <dbReference type="SAM" id="SignalP"/>
    </source>
</evidence>
<keyword evidence="3" id="KW-1185">Reference proteome</keyword>
<dbReference type="OrthoDB" id="8195614at2759"/>
<feature type="chain" id="PRO_5001829529" evidence="1">
    <location>
        <begin position="19"/>
        <end position="262"/>
    </location>
</feature>